<feature type="non-terminal residue" evidence="2">
    <location>
        <position position="1"/>
    </location>
</feature>
<dbReference type="Pfam" id="PF08281">
    <property type="entry name" value="Sigma70_r4_2"/>
    <property type="match status" value="1"/>
</dbReference>
<dbReference type="SUPFAM" id="SSF88659">
    <property type="entry name" value="Sigma3 and sigma4 domains of RNA polymerase sigma factors"/>
    <property type="match status" value="1"/>
</dbReference>
<sequence length="41" mass="4674">LEDREIVRLFTTEGKGVKELALSFGVSQRTVQRALKRAKNE</sequence>
<name>X1QLL2_9ZZZZ</name>
<accession>X1QLL2</accession>
<comment type="caution">
    <text evidence="2">The sequence shown here is derived from an EMBL/GenBank/DDBJ whole genome shotgun (WGS) entry which is preliminary data.</text>
</comment>
<feature type="domain" description="RNA polymerase sigma factor 70 region 4 type 2" evidence="1">
    <location>
        <begin position="2"/>
        <end position="39"/>
    </location>
</feature>
<evidence type="ECO:0000259" key="1">
    <source>
        <dbReference type="Pfam" id="PF08281"/>
    </source>
</evidence>
<dbReference type="InterPro" id="IPR013324">
    <property type="entry name" value="RNA_pol_sigma_r3/r4-like"/>
</dbReference>
<dbReference type="InterPro" id="IPR013249">
    <property type="entry name" value="RNA_pol_sigma70_r4_t2"/>
</dbReference>
<dbReference type="GO" id="GO:0006352">
    <property type="term" value="P:DNA-templated transcription initiation"/>
    <property type="evidence" value="ECO:0007669"/>
    <property type="project" value="InterPro"/>
</dbReference>
<proteinExistence type="predicted"/>
<dbReference type="Gene3D" id="1.10.10.60">
    <property type="entry name" value="Homeodomain-like"/>
    <property type="match status" value="1"/>
</dbReference>
<dbReference type="GO" id="GO:0016987">
    <property type="term" value="F:sigma factor activity"/>
    <property type="evidence" value="ECO:0007669"/>
    <property type="project" value="InterPro"/>
</dbReference>
<reference evidence="2" key="1">
    <citation type="journal article" date="2014" name="Front. Microbiol.">
        <title>High frequency of phylogenetically diverse reductive dehalogenase-homologous genes in deep subseafloor sedimentary metagenomes.</title>
        <authorList>
            <person name="Kawai M."/>
            <person name="Futagami T."/>
            <person name="Toyoda A."/>
            <person name="Takaki Y."/>
            <person name="Nishi S."/>
            <person name="Hori S."/>
            <person name="Arai W."/>
            <person name="Tsubouchi T."/>
            <person name="Morono Y."/>
            <person name="Uchiyama I."/>
            <person name="Ito T."/>
            <person name="Fujiyama A."/>
            <person name="Inagaki F."/>
            <person name="Takami H."/>
        </authorList>
    </citation>
    <scope>NUCLEOTIDE SEQUENCE</scope>
    <source>
        <strain evidence="2">Expedition CK06-06</strain>
    </source>
</reference>
<organism evidence="2">
    <name type="scientific">marine sediment metagenome</name>
    <dbReference type="NCBI Taxonomy" id="412755"/>
    <lineage>
        <taxon>unclassified sequences</taxon>
        <taxon>metagenomes</taxon>
        <taxon>ecological metagenomes</taxon>
    </lineage>
</organism>
<protein>
    <recommendedName>
        <fullName evidence="1">RNA polymerase sigma factor 70 region 4 type 2 domain-containing protein</fullName>
    </recommendedName>
</protein>
<dbReference type="EMBL" id="BARV01044098">
    <property type="protein sequence ID" value="GAI69128.1"/>
    <property type="molecule type" value="Genomic_DNA"/>
</dbReference>
<dbReference type="GO" id="GO:0003677">
    <property type="term" value="F:DNA binding"/>
    <property type="evidence" value="ECO:0007669"/>
    <property type="project" value="InterPro"/>
</dbReference>
<dbReference type="AlphaFoldDB" id="X1QLL2"/>
<evidence type="ECO:0000313" key="2">
    <source>
        <dbReference type="EMBL" id="GAI69128.1"/>
    </source>
</evidence>
<gene>
    <name evidence="2" type="ORF">S06H3_65468</name>
</gene>